<comment type="similarity">
    <text evidence="4">Belongs to the peptidase A25 family.</text>
</comment>
<evidence type="ECO:0000256" key="2">
    <source>
        <dbReference type="ARBA" id="ARBA00022801"/>
    </source>
</evidence>
<keyword evidence="1 4" id="KW-0645">Protease</keyword>
<sequence length="325" mass="35718">MFNVRTDLAIEAREIYKEGSNREVPGVSVDVNEDDEDIRITVVKVLDEKGAKIIGKPIGSYITMEVPGIRHYDAEFHDRLGKSLAKQLVDLIKLKKDGTALVVGLGNWNVTPDSLGPKVISKLFVTRHLKQYMPQYLEEGINPLCAISPGVLGITGIETAEIIQGVVEKVKPDVIIAIDALSSRKMERVVTTIQIGDTGINPGSGVGNRRMELSQSTLGVPVIAIGVPTVVDAATLANDTIDLMIDNLIKQSKNNKDFYNMLKNVDKNEKYTMIRQILNPYIGDLMVTPKEIDSLIEDISKVIANAINIAVHPGVELKDINKYIH</sequence>
<gene>
    <name evidence="4 5" type="primary">gpr</name>
    <name evidence="5" type="ORF">ABG79_01280</name>
</gene>
<dbReference type="InterPro" id="IPR023430">
    <property type="entry name" value="Pept_HybD-like_dom_sf"/>
</dbReference>
<dbReference type="Gene3D" id="3.40.50.1450">
    <property type="entry name" value="HybD-like"/>
    <property type="match status" value="1"/>
</dbReference>
<dbReference type="SUPFAM" id="SSF53163">
    <property type="entry name" value="HybD-like"/>
    <property type="match status" value="1"/>
</dbReference>
<keyword evidence="2 4" id="KW-0378">Hydrolase</keyword>
<reference evidence="5 6" key="1">
    <citation type="submission" date="2015-09" db="EMBL/GenBank/DDBJ databases">
        <title>Draft genome sequence of a Caloramator mitchellensis, a moderate thermophile from the Great Artesian Basin of Australia.</title>
        <authorList>
            <person name="Patel B.K."/>
        </authorList>
    </citation>
    <scope>NUCLEOTIDE SEQUENCE [LARGE SCALE GENOMIC DNA]</scope>
    <source>
        <strain evidence="5 6">VF08</strain>
    </source>
</reference>
<name>A0A0R3K1G6_CALMK</name>
<protein>
    <recommendedName>
        <fullName evidence="4">Germination protease</fullName>
        <ecNumber evidence="4">3.4.24.78</ecNumber>
    </recommendedName>
    <alternativeName>
        <fullName evidence="4">GPR endopeptidase</fullName>
    </alternativeName>
    <alternativeName>
        <fullName evidence="4">Germination proteinase</fullName>
    </alternativeName>
    <alternativeName>
        <fullName evidence="4">Spore protease</fullName>
    </alternativeName>
</protein>
<dbReference type="NCBIfam" id="TIGR01441">
    <property type="entry name" value="GPR"/>
    <property type="match status" value="1"/>
</dbReference>
<dbReference type="InterPro" id="IPR005080">
    <property type="entry name" value="Peptidase_A25"/>
</dbReference>
<dbReference type="Pfam" id="PF03418">
    <property type="entry name" value="Peptidase_A25"/>
    <property type="match status" value="1"/>
</dbReference>
<dbReference type="GO" id="GO:0006508">
    <property type="term" value="P:proteolysis"/>
    <property type="evidence" value="ECO:0007669"/>
    <property type="project" value="UniProtKB-UniRule"/>
</dbReference>
<comment type="subunit">
    <text evidence="4">Homotetramer.</text>
</comment>
<dbReference type="EMBL" id="LKHP01000006">
    <property type="protein sequence ID" value="KRQ86789.1"/>
    <property type="molecule type" value="Genomic_DNA"/>
</dbReference>
<evidence type="ECO:0000313" key="5">
    <source>
        <dbReference type="EMBL" id="KRQ86789.1"/>
    </source>
</evidence>
<dbReference type="RefSeq" id="WP_057978293.1">
    <property type="nucleotide sequence ID" value="NZ_LKHP01000006.1"/>
</dbReference>
<dbReference type="GO" id="GO:0004222">
    <property type="term" value="F:metalloendopeptidase activity"/>
    <property type="evidence" value="ECO:0007669"/>
    <property type="project" value="UniProtKB-UniRule"/>
</dbReference>
<feature type="chain" id="PRO_5023224094" description="Germination protease" evidence="4">
    <location>
        <begin position="8"/>
        <end position="325"/>
    </location>
</feature>
<comment type="caution">
    <text evidence="5">The sequence shown here is derived from an EMBL/GenBank/DDBJ whole genome shotgun (WGS) entry which is preliminary data.</text>
</comment>
<keyword evidence="6" id="KW-1185">Reference proteome</keyword>
<dbReference type="OrthoDB" id="9777293at2"/>
<dbReference type="AlphaFoldDB" id="A0A0R3K1G6"/>
<dbReference type="PIRSF" id="PIRSF019549">
    <property type="entry name" value="Peptidase_A25"/>
    <property type="match status" value="1"/>
</dbReference>
<evidence type="ECO:0000256" key="3">
    <source>
        <dbReference type="ARBA" id="ARBA00023145"/>
    </source>
</evidence>
<evidence type="ECO:0000313" key="6">
    <source>
        <dbReference type="Proteomes" id="UP000052015"/>
    </source>
</evidence>
<organism evidence="5 6">
    <name type="scientific">Caloramator mitchellensis</name>
    <dbReference type="NCBI Taxonomy" id="908809"/>
    <lineage>
        <taxon>Bacteria</taxon>
        <taxon>Bacillati</taxon>
        <taxon>Bacillota</taxon>
        <taxon>Clostridia</taxon>
        <taxon>Eubacteriales</taxon>
        <taxon>Clostridiaceae</taxon>
        <taxon>Caloramator</taxon>
    </lineage>
</organism>
<dbReference type="HAMAP" id="MF_00626">
    <property type="entry name" value="Germination_prot"/>
    <property type="match status" value="1"/>
</dbReference>
<keyword evidence="3 4" id="KW-0865">Zymogen</keyword>
<comment type="catalytic activity">
    <reaction evidence="4">
        <text>Endopeptidase action with P4 Glu or Asp, P1 preferably Glu &gt; Asp, P1' hydrophobic and P2' Ala.</text>
        <dbReference type="EC" id="3.4.24.78"/>
    </reaction>
</comment>
<evidence type="ECO:0000256" key="1">
    <source>
        <dbReference type="ARBA" id="ARBA00022670"/>
    </source>
</evidence>
<feature type="propeptide" id="PRO_5006510832" evidence="4">
    <location>
        <begin position="1"/>
        <end position="7"/>
    </location>
</feature>
<dbReference type="EC" id="3.4.24.78" evidence="4"/>
<evidence type="ECO:0000256" key="4">
    <source>
        <dbReference type="HAMAP-Rule" id="MF_00626"/>
    </source>
</evidence>
<comment type="function">
    <text evidence="4">Initiates the rapid degradation of small, acid-soluble proteins during spore germination.</text>
</comment>
<accession>A0A0R3K1G6</accession>
<dbReference type="STRING" id="908809.ABG79_01280"/>
<comment type="PTM">
    <text evidence="4">Autoproteolytically processed. The inactive tetrameric zymogen termed p46 autoprocesses to a smaller form termed p41, which is active only during spore germination.</text>
</comment>
<proteinExistence type="inferred from homology"/>
<dbReference type="PATRIC" id="fig|908809.3.peg.1289"/>
<dbReference type="GO" id="GO:0009847">
    <property type="term" value="P:spore germination"/>
    <property type="evidence" value="ECO:0007669"/>
    <property type="project" value="UniProtKB-UniRule"/>
</dbReference>
<dbReference type="Proteomes" id="UP000052015">
    <property type="component" value="Unassembled WGS sequence"/>
</dbReference>